<keyword evidence="4 6" id="KW-0472">Membrane</keyword>
<proteinExistence type="predicted"/>
<feature type="transmembrane region" description="Helical" evidence="6">
    <location>
        <begin position="319"/>
        <end position="339"/>
    </location>
</feature>
<organism evidence="7">
    <name type="scientific">Phaffia rhodozyma</name>
    <name type="common">Yeast</name>
    <name type="synonym">Xanthophyllomyces dendrorhous</name>
    <dbReference type="NCBI Taxonomy" id="264483"/>
    <lineage>
        <taxon>Eukaryota</taxon>
        <taxon>Fungi</taxon>
        <taxon>Dikarya</taxon>
        <taxon>Basidiomycota</taxon>
        <taxon>Agaricomycotina</taxon>
        <taxon>Tremellomycetes</taxon>
        <taxon>Cystofilobasidiales</taxon>
        <taxon>Mrakiaceae</taxon>
        <taxon>Phaffia</taxon>
    </lineage>
</organism>
<dbReference type="AlphaFoldDB" id="A0A0F7SJJ8"/>
<reference evidence="7" key="1">
    <citation type="submission" date="2014-08" db="EMBL/GenBank/DDBJ databases">
        <authorList>
            <person name="Sharma Rahul"/>
            <person name="Thines Marco"/>
        </authorList>
    </citation>
    <scope>NUCLEOTIDE SEQUENCE</scope>
</reference>
<dbReference type="InterPro" id="IPR036259">
    <property type="entry name" value="MFS_trans_sf"/>
</dbReference>
<keyword evidence="3 6" id="KW-1133">Transmembrane helix</keyword>
<dbReference type="PANTHER" id="PTHR23507">
    <property type="entry name" value="ZGC:174356"/>
    <property type="match status" value="1"/>
</dbReference>
<feature type="region of interest" description="Disordered" evidence="5">
    <location>
        <begin position="715"/>
        <end position="754"/>
    </location>
</feature>
<feature type="transmembrane region" description="Helical" evidence="6">
    <location>
        <begin position="288"/>
        <end position="307"/>
    </location>
</feature>
<dbReference type="GO" id="GO:0022857">
    <property type="term" value="F:transmembrane transporter activity"/>
    <property type="evidence" value="ECO:0007669"/>
    <property type="project" value="InterPro"/>
</dbReference>
<evidence type="ECO:0000313" key="7">
    <source>
        <dbReference type="EMBL" id="CDZ97519.1"/>
    </source>
</evidence>
<evidence type="ECO:0000256" key="1">
    <source>
        <dbReference type="ARBA" id="ARBA00004141"/>
    </source>
</evidence>
<evidence type="ECO:0000256" key="5">
    <source>
        <dbReference type="SAM" id="MobiDB-lite"/>
    </source>
</evidence>
<dbReference type="EMBL" id="LN483211">
    <property type="protein sequence ID" value="CDZ97519.1"/>
    <property type="molecule type" value="Genomic_DNA"/>
</dbReference>
<dbReference type="Pfam" id="PF07690">
    <property type="entry name" value="MFS_1"/>
    <property type="match status" value="1"/>
</dbReference>
<accession>A0A0F7SJJ8</accession>
<feature type="transmembrane region" description="Helical" evidence="6">
    <location>
        <begin position="689"/>
        <end position="708"/>
    </location>
</feature>
<dbReference type="SUPFAM" id="SSF103473">
    <property type="entry name" value="MFS general substrate transporter"/>
    <property type="match status" value="1"/>
</dbReference>
<dbReference type="GO" id="GO:0016020">
    <property type="term" value="C:membrane"/>
    <property type="evidence" value="ECO:0007669"/>
    <property type="project" value="UniProtKB-SubCell"/>
</dbReference>
<feature type="transmembrane region" description="Helical" evidence="6">
    <location>
        <begin position="360"/>
        <end position="381"/>
    </location>
</feature>
<comment type="subcellular location">
    <subcellularLocation>
        <location evidence="1">Membrane</location>
        <topology evidence="1">Multi-pass membrane protein</topology>
    </subcellularLocation>
</comment>
<evidence type="ECO:0000256" key="4">
    <source>
        <dbReference type="ARBA" id="ARBA00023136"/>
    </source>
</evidence>
<evidence type="ECO:0000256" key="2">
    <source>
        <dbReference type="ARBA" id="ARBA00022692"/>
    </source>
</evidence>
<feature type="transmembrane region" description="Helical" evidence="6">
    <location>
        <begin position="508"/>
        <end position="528"/>
    </location>
</feature>
<evidence type="ECO:0000256" key="6">
    <source>
        <dbReference type="SAM" id="Phobius"/>
    </source>
</evidence>
<feature type="region of interest" description="Disordered" evidence="5">
    <location>
        <begin position="1"/>
        <end position="23"/>
    </location>
</feature>
<feature type="compositionally biased region" description="Polar residues" evidence="5">
    <location>
        <begin position="741"/>
        <end position="754"/>
    </location>
</feature>
<sequence length="754" mass="82596">MSDHSTKPIKPNRVSPNSMPVDLSVEGTQRMGESSHPQLYHAAVTVESLDAEGLGTIDPETSEELLYTFDPTHDHTHGKSVLPKAAAILPRTDEVPALTMPNRDESVAYAKSREDSRLGKRWWKRPSPYWLLVIQLGSALSMGMGIAPKTEIFNHLACIVHYPYASDFPTTPPVQSNPVIPSPPMPSPSQPDEVVSSSFDQTSFALTRISIRGLFDFSIDPKENTKGGLGSEGQPERSVDPLLCRKSPVVQAAAAKFTTSMSIFQGVLAALTTGWWGRLSDKWGRTRILSIAMVGIIFNDIVFIVTARYPTSVPGGYRFLFIGPIFDGLLGGMPTLSATNQAYVADCTPDGTRAQIFSRLVGVMMVGFALGPIVGAAIIRYSSDVLSVFYVACALHIFTLFIVLFILPESLSTGAKDSLAKMARVREHEIQNQEELERRWEEEEEEDDVLAGNSGWSRLSGVVQTRAAKRSRGVIRRLVKRVFGFLSPLAIFLPVVDENDPKGRKNWNLTFVAMGLSFLMFMMGVLSVKFQYTQLMFGWGPAELSPLLTVIGSLRGANLLIFLPLTVRYFKPKHNGKRPEQFSLSDKISDSRFDLKLIQVSLMLDIIAYFGIILFSGPRFFIASTMLSTLGGGAGPALNSLALSLLPSSRIAGRLFGATSVLSAIVSTVAAPLLFGITYAYTTRVFPKAIFVLSATTLSLALFSLSMIRLDRPLPPLEDAPTEPLLAEPREEERGRPRTPKSVNGRSDISLSTQ</sequence>
<keyword evidence="2 6" id="KW-0812">Transmembrane</keyword>
<feature type="transmembrane region" description="Helical" evidence="6">
    <location>
        <begin position="597"/>
        <end position="615"/>
    </location>
</feature>
<name>A0A0F7SJJ8_PHARH</name>
<evidence type="ECO:0000256" key="3">
    <source>
        <dbReference type="ARBA" id="ARBA00022989"/>
    </source>
</evidence>
<feature type="transmembrane region" description="Helical" evidence="6">
    <location>
        <begin position="478"/>
        <end position="496"/>
    </location>
</feature>
<feature type="compositionally biased region" description="Pro residues" evidence="5">
    <location>
        <begin position="180"/>
        <end position="189"/>
    </location>
</feature>
<feature type="transmembrane region" description="Helical" evidence="6">
    <location>
        <begin position="655"/>
        <end position="677"/>
    </location>
</feature>
<feature type="region of interest" description="Disordered" evidence="5">
    <location>
        <begin position="173"/>
        <end position="194"/>
    </location>
</feature>
<protein>
    <submittedName>
        <fullName evidence="7">Predicted transporter ADD1 (Major facilitator superfamily)</fullName>
    </submittedName>
</protein>
<dbReference type="InterPro" id="IPR011701">
    <property type="entry name" value="MFS"/>
</dbReference>
<dbReference type="Gene3D" id="1.20.1250.20">
    <property type="entry name" value="MFS general substrate transporter like domains"/>
    <property type="match status" value="1"/>
</dbReference>
<feature type="transmembrane region" description="Helical" evidence="6">
    <location>
        <begin position="387"/>
        <end position="407"/>
    </location>
</feature>
<dbReference type="PANTHER" id="PTHR23507:SF1">
    <property type="entry name" value="FI18259P1-RELATED"/>
    <property type="match status" value="1"/>
</dbReference>